<dbReference type="PANTHER" id="PTHR31760">
    <property type="entry name" value="S-ADENOSYL-L-METHIONINE-DEPENDENT METHYLTRANSFERASES SUPERFAMILY PROTEIN"/>
    <property type="match status" value="1"/>
</dbReference>
<dbReference type="GO" id="GO:0070043">
    <property type="term" value="F:rRNA (guanine-N7-)-methyltransferase activity"/>
    <property type="evidence" value="ECO:0007669"/>
    <property type="project" value="UniProtKB-UniRule"/>
</dbReference>
<dbReference type="HAMAP" id="MF_00074">
    <property type="entry name" value="16SrRNA_methyltr_G"/>
    <property type="match status" value="1"/>
</dbReference>
<evidence type="ECO:0000313" key="7">
    <source>
        <dbReference type="EMBL" id="SHJ50478.1"/>
    </source>
</evidence>
<evidence type="ECO:0000256" key="5">
    <source>
        <dbReference type="ARBA" id="ARBA00022691"/>
    </source>
</evidence>
<dbReference type="InterPro" id="IPR003682">
    <property type="entry name" value="rRNA_ssu_MeTfrase_G"/>
</dbReference>
<feature type="binding site" evidence="6">
    <location>
        <begin position="125"/>
        <end position="126"/>
    </location>
    <ligand>
        <name>S-adenosyl-L-methionine</name>
        <dbReference type="ChEBI" id="CHEBI:59789"/>
    </ligand>
</feature>
<dbReference type="InterPro" id="IPR029063">
    <property type="entry name" value="SAM-dependent_MTases_sf"/>
</dbReference>
<feature type="binding site" evidence="6">
    <location>
        <position position="140"/>
    </location>
    <ligand>
        <name>S-adenosyl-L-methionine</name>
        <dbReference type="ChEBI" id="CHEBI:59789"/>
    </ligand>
</feature>
<evidence type="ECO:0000256" key="2">
    <source>
        <dbReference type="ARBA" id="ARBA00022552"/>
    </source>
</evidence>
<evidence type="ECO:0000256" key="4">
    <source>
        <dbReference type="ARBA" id="ARBA00022679"/>
    </source>
</evidence>
<comment type="subcellular location">
    <subcellularLocation>
        <location evidence="6">Cytoplasm</location>
    </subcellularLocation>
</comment>
<comment type="similarity">
    <text evidence="6">Belongs to the methyltransferase superfamily. RNA methyltransferase RsmG family.</text>
</comment>
<dbReference type="Pfam" id="PF02527">
    <property type="entry name" value="GidB"/>
    <property type="match status" value="1"/>
</dbReference>
<feature type="binding site" evidence="6">
    <location>
        <position position="74"/>
    </location>
    <ligand>
        <name>S-adenosyl-L-methionine</name>
        <dbReference type="ChEBI" id="CHEBI:59789"/>
    </ligand>
</feature>
<dbReference type="PANTHER" id="PTHR31760:SF0">
    <property type="entry name" value="S-ADENOSYL-L-METHIONINE-DEPENDENT METHYLTRANSFERASES SUPERFAMILY PROTEIN"/>
    <property type="match status" value="1"/>
</dbReference>
<evidence type="ECO:0000256" key="6">
    <source>
        <dbReference type="HAMAP-Rule" id="MF_00074"/>
    </source>
</evidence>
<proteinExistence type="inferred from homology"/>
<dbReference type="GO" id="GO:0005829">
    <property type="term" value="C:cytosol"/>
    <property type="evidence" value="ECO:0007669"/>
    <property type="project" value="TreeGrafter"/>
</dbReference>
<keyword evidence="4 6" id="KW-0808">Transferase</keyword>
<keyword evidence="3 6" id="KW-0489">Methyltransferase</keyword>
<dbReference type="SUPFAM" id="SSF53335">
    <property type="entry name" value="S-adenosyl-L-methionine-dependent methyltransferases"/>
    <property type="match status" value="1"/>
</dbReference>
<dbReference type="EC" id="2.1.1.-" evidence="6"/>
<name>A0A1M6JUW0_MALRU</name>
<keyword evidence="2 6" id="KW-0698">rRNA processing</keyword>
<gene>
    <name evidence="6" type="primary">rsmG</name>
    <name evidence="7" type="ORF">SAMN02745165_02525</name>
</gene>
<comment type="caution">
    <text evidence="6">Lacks conserved residue(s) required for the propagation of feature annotation.</text>
</comment>
<reference evidence="7 8" key="1">
    <citation type="submission" date="2016-11" db="EMBL/GenBank/DDBJ databases">
        <authorList>
            <person name="Jaros S."/>
            <person name="Januszkiewicz K."/>
            <person name="Wedrychowicz H."/>
        </authorList>
    </citation>
    <scope>NUCLEOTIDE SEQUENCE [LARGE SCALE GENOMIC DNA]</scope>
    <source>
        <strain evidence="7 8">DSM 5091</strain>
    </source>
</reference>
<dbReference type="NCBIfam" id="TIGR00138">
    <property type="entry name" value="rsmG_gidB"/>
    <property type="match status" value="1"/>
</dbReference>
<dbReference type="PIRSF" id="PIRSF003078">
    <property type="entry name" value="GidB"/>
    <property type="match status" value="1"/>
</dbReference>
<feature type="binding site" evidence="6">
    <location>
        <position position="79"/>
    </location>
    <ligand>
        <name>S-adenosyl-L-methionine</name>
        <dbReference type="ChEBI" id="CHEBI:59789"/>
    </ligand>
</feature>
<dbReference type="Proteomes" id="UP000184171">
    <property type="component" value="Unassembled WGS sequence"/>
</dbReference>
<comment type="function">
    <text evidence="6">Specifically methylates the N7 position of a guanine in 16S rRNA.</text>
</comment>
<evidence type="ECO:0000256" key="1">
    <source>
        <dbReference type="ARBA" id="ARBA00022490"/>
    </source>
</evidence>
<keyword evidence="5 6" id="KW-0949">S-adenosyl-L-methionine</keyword>
<keyword evidence="1 6" id="KW-0963">Cytoplasm</keyword>
<dbReference type="AlphaFoldDB" id="A0A1M6JUW0"/>
<protein>
    <recommendedName>
        <fullName evidence="6">Ribosomal RNA small subunit methyltransferase G</fullName>
        <ecNumber evidence="6">2.1.1.-</ecNumber>
    </recommendedName>
    <alternativeName>
        <fullName evidence="6">16S rRNA 7-methylguanosine methyltransferase</fullName>
        <shortName evidence="6">16S rRNA m7G methyltransferase</shortName>
    </alternativeName>
</protein>
<keyword evidence="8" id="KW-1185">Reference proteome</keyword>
<dbReference type="OrthoDB" id="9808773at2"/>
<dbReference type="STRING" id="1122189.SAMN02745165_02525"/>
<dbReference type="RefSeq" id="WP_072909095.1">
    <property type="nucleotide sequence ID" value="NZ_FQZT01000009.1"/>
</dbReference>
<evidence type="ECO:0000256" key="3">
    <source>
        <dbReference type="ARBA" id="ARBA00022603"/>
    </source>
</evidence>
<dbReference type="CDD" id="cd02440">
    <property type="entry name" value="AdoMet_MTases"/>
    <property type="match status" value="1"/>
</dbReference>
<dbReference type="EMBL" id="FQZT01000009">
    <property type="protein sequence ID" value="SHJ50478.1"/>
    <property type="molecule type" value="Genomic_DNA"/>
</dbReference>
<organism evidence="7 8">
    <name type="scientific">Malonomonas rubra DSM 5091</name>
    <dbReference type="NCBI Taxonomy" id="1122189"/>
    <lineage>
        <taxon>Bacteria</taxon>
        <taxon>Pseudomonadati</taxon>
        <taxon>Thermodesulfobacteriota</taxon>
        <taxon>Desulfuromonadia</taxon>
        <taxon>Desulfuromonadales</taxon>
        <taxon>Geopsychrobacteraceae</taxon>
        <taxon>Malonomonas</taxon>
    </lineage>
</organism>
<dbReference type="Gene3D" id="3.40.50.150">
    <property type="entry name" value="Vaccinia Virus protein VP39"/>
    <property type="match status" value="1"/>
</dbReference>
<sequence>MLKILQDNLRDNGIDLSIGILEKQVCFLQEMLRWNKRINLTAITDPAEALEKHLIDSLLLLKFIEKKGRMLDMGSGGGLPGIPLAIALAEMEVVSVDSVGKKINFQKHVRRILELENLLPVCSRLEKINAAADFDFVIARALSNFSDLLRWAKPVLRNNGLLYIMKGPEGPSELDAFLGKESAEGFAFKQQHNYFLPQSKAERQLYVLQKSC</sequence>
<accession>A0A1M6JUW0</accession>
<evidence type="ECO:0000313" key="8">
    <source>
        <dbReference type="Proteomes" id="UP000184171"/>
    </source>
</evidence>